<dbReference type="PROSITE" id="PS51123">
    <property type="entry name" value="OMPA_2"/>
    <property type="match status" value="1"/>
</dbReference>
<accession>A0ABY2TT10</accession>
<keyword evidence="8" id="KW-1185">Reference proteome</keyword>
<evidence type="ECO:0000313" key="8">
    <source>
        <dbReference type="Proteomes" id="UP000310168"/>
    </source>
</evidence>
<comment type="caution">
    <text evidence="7">The sequence shown here is derived from an EMBL/GenBank/DDBJ whole genome shotgun (WGS) entry which is preliminary data.</text>
</comment>
<dbReference type="InterPro" id="IPR036737">
    <property type="entry name" value="OmpA-like_sf"/>
</dbReference>
<dbReference type="InterPro" id="IPR006665">
    <property type="entry name" value="OmpA-like"/>
</dbReference>
<evidence type="ECO:0000256" key="2">
    <source>
        <dbReference type="ARBA" id="ARBA00023136"/>
    </source>
</evidence>
<evidence type="ECO:0000256" key="4">
    <source>
        <dbReference type="PROSITE-ProRule" id="PRU00473"/>
    </source>
</evidence>
<feature type="region of interest" description="Disordered" evidence="5">
    <location>
        <begin position="1"/>
        <end position="28"/>
    </location>
</feature>
<dbReference type="PANTHER" id="PTHR30329:SF21">
    <property type="entry name" value="LIPOPROTEIN YIAD-RELATED"/>
    <property type="match status" value="1"/>
</dbReference>
<dbReference type="Pfam" id="PF00691">
    <property type="entry name" value="OmpA"/>
    <property type="match status" value="1"/>
</dbReference>
<evidence type="ECO:0000259" key="6">
    <source>
        <dbReference type="PROSITE" id="PS51123"/>
    </source>
</evidence>
<keyword evidence="2 4" id="KW-0472">Membrane</keyword>
<dbReference type="Proteomes" id="UP000310168">
    <property type="component" value="Unassembled WGS sequence"/>
</dbReference>
<feature type="compositionally biased region" description="Polar residues" evidence="5">
    <location>
        <begin position="1"/>
        <end position="27"/>
    </location>
</feature>
<evidence type="ECO:0000256" key="3">
    <source>
        <dbReference type="ARBA" id="ARBA00023237"/>
    </source>
</evidence>
<dbReference type="PANTHER" id="PTHR30329">
    <property type="entry name" value="STATOR ELEMENT OF FLAGELLAR MOTOR COMPLEX"/>
    <property type="match status" value="1"/>
</dbReference>
<dbReference type="Gene3D" id="3.30.1330.60">
    <property type="entry name" value="OmpA-like domain"/>
    <property type="match status" value="1"/>
</dbReference>
<proteinExistence type="predicted"/>
<name>A0ABY2TT10_9SPIR</name>
<keyword evidence="3" id="KW-0998">Cell outer membrane</keyword>
<dbReference type="InterPro" id="IPR050330">
    <property type="entry name" value="Bact_OuterMem_StrucFunc"/>
</dbReference>
<organism evidence="7 8">
    <name type="scientific">Brachyspira catarrhinii</name>
    <dbReference type="NCBI Taxonomy" id="2528966"/>
    <lineage>
        <taxon>Bacteria</taxon>
        <taxon>Pseudomonadati</taxon>
        <taxon>Spirochaetota</taxon>
        <taxon>Spirochaetia</taxon>
        <taxon>Brachyspirales</taxon>
        <taxon>Brachyspiraceae</taxon>
        <taxon>Brachyspira</taxon>
    </lineage>
</organism>
<dbReference type="EMBL" id="SJDU01000043">
    <property type="protein sequence ID" value="TKZ35896.1"/>
    <property type="molecule type" value="Genomic_DNA"/>
</dbReference>
<evidence type="ECO:0000256" key="1">
    <source>
        <dbReference type="ARBA" id="ARBA00004442"/>
    </source>
</evidence>
<feature type="domain" description="OmpA-like" evidence="6">
    <location>
        <begin position="49"/>
        <end position="165"/>
    </location>
</feature>
<comment type="subcellular location">
    <subcellularLocation>
        <location evidence="1">Cell outer membrane</location>
    </subcellularLocation>
</comment>
<dbReference type="InterPro" id="IPR006664">
    <property type="entry name" value="OMP_bac"/>
</dbReference>
<gene>
    <name evidence="7" type="ORF">EZH24_02910</name>
</gene>
<evidence type="ECO:0000313" key="7">
    <source>
        <dbReference type="EMBL" id="TKZ35896.1"/>
    </source>
</evidence>
<dbReference type="SUPFAM" id="SSF103088">
    <property type="entry name" value="OmpA-like"/>
    <property type="match status" value="1"/>
</dbReference>
<dbReference type="PRINTS" id="PR01021">
    <property type="entry name" value="OMPADOMAIN"/>
</dbReference>
<protein>
    <submittedName>
        <fullName evidence="7">OmpA family protein</fullName>
    </submittedName>
</protein>
<evidence type="ECO:0000256" key="5">
    <source>
        <dbReference type="SAM" id="MobiDB-lite"/>
    </source>
</evidence>
<dbReference type="CDD" id="cd07185">
    <property type="entry name" value="OmpA_C-like"/>
    <property type="match status" value="1"/>
</dbReference>
<sequence length="165" mass="18589">MAISAQKTAFENVSDTPSRDLNANMPINNDEERRELEENLGENITVDTVPEGFVLRLGDILFNTDSYVLRDEAKETIDRIINAINRSYSGREIIVQGHTDNVGEEEYNQILSENRAKAVADYISPNLQSNIVSHSGFGDKNPIASNDTAEGRRRNRRVDIIIKLR</sequence>
<reference evidence="7 8" key="1">
    <citation type="journal article" date="2019" name="Anaerobe">
        <title>Brachyspira catarrhinii sp. nov., an anaerobic intestinal spirochaete isolated from vervet monkeys may have been misidentified as Brachyspira aalborgi in previous studies.</title>
        <authorList>
            <person name="Phillips N.D."/>
            <person name="La T."/>
            <person name="Hampson D.J."/>
        </authorList>
    </citation>
    <scope>NUCLEOTIDE SEQUENCE [LARGE SCALE GENOMIC DNA]</scope>
    <source>
        <strain evidence="7 8">Z12</strain>
    </source>
</reference>